<evidence type="ECO:0000256" key="1">
    <source>
        <dbReference type="ARBA" id="ARBA00004141"/>
    </source>
</evidence>
<evidence type="ECO:0000259" key="6">
    <source>
        <dbReference type="Pfam" id="PF00520"/>
    </source>
</evidence>
<keyword evidence="2 5" id="KW-0812">Transmembrane</keyword>
<evidence type="ECO:0000313" key="7">
    <source>
        <dbReference type="EMBL" id="KOO22044.1"/>
    </source>
</evidence>
<evidence type="ECO:0000313" key="8">
    <source>
        <dbReference type="Proteomes" id="UP000037460"/>
    </source>
</evidence>
<keyword evidence="8" id="KW-1185">Reference proteome</keyword>
<feature type="domain" description="Ion transport" evidence="6">
    <location>
        <begin position="139"/>
        <end position="270"/>
    </location>
</feature>
<keyword evidence="3 5" id="KW-1133">Transmembrane helix</keyword>
<feature type="transmembrane region" description="Helical" evidence="5">
    <location>
        <begin position="217"/>
        <end position="234"/>
    </location>
</feature>
<proteinExistence type="predicted"/>
<keyword evidence="4 5" id="KW-0472">Membrane</keyword>
<gene>
    <name evidence="7" type="ORF">Ctob_001058</name>
</gene>
<evidence type="ECO:0000256" key="2">
    <source>
        <dbReference type="ARBA" id="ARBA00022692"/>
    </source>
</evidence>
<dbReference type="Gene3D" id="1.10.287.70">
    <property type="match status" value="1"/>
</dbReference>
<dbReference type="GO" id="GO:0005221">
    <property type="term" value="F:intracellularly cyclic nucleotide-activated monoatomic cation channel activity"/>
    <property type="evidence" value="ECO:0007669"/>
    <property type="project" value="InterPro"/>
</dbReference>
<reference evidence="8" key="1">
    <citation type="journal article" date="2015" name="PLoS Genet.">
        <title>Genome Sequence and Transcriptome Analyses of Chrysochromulina tobin: Metabolic Tools for Enhanced Algal Fitness in the Prominent Order Prymnesiales (Haptophyceae).</title>
        <authorList>
            <person name="Hovde B.T."/>
            <person name="Deodato C.R."/>
            <person name="Hunsperger H.M."/>
            <person name="Ryken S.A."/>
            <person name="Yost W."/>
            <person name="Jha R.K."/>
            <person name="Patterson J."/>
            <person name="Monnat R.J. Jr."/>
            <person name="Barlow S.B."/>
            <person name="Starkenburg S.R."/>
            <person name="Cattolico R.A."/>
        </authorList>
    </citation>
    <scope>NUCLEOTIDE SEQUENCE</scope>
    <source>
        <strain evidence="8">CCMP291</strain>
    </source>
</reference>
<feature type="transmembrane region" description="Helical" evidence="5">
    <location>
        <begin position="6"/>
        <end position="26"/>
    </location>
</feature>
<accession>A0A0M0J618</accession>
<comment type="subcellular location">
    <subcellularLocation>
        <location evidence="1">Membrane</location>
        <topology evidence="1">Multi-pass membrane protein</topology>
    </subcellularLocation>
</comment>
<dbReference type="PANTHER" id="PTHR45638">
    <property type="entry name" value="CYCLIC NUCLEOTIDE-GATED CATION CHANNEL SUBUNIT A"/>
    <property type="match status" value="1"/>
</dbReference>
<dbReference type="Gene3D" id="1.10.287.630">
    <property type="entry name" value="Helix hairpin bin"/>
    <property type="match status" value="1"/>
</dbReference>
<dbReference type="Pfam" id="PF00520">
    <property type="entry name" value="Ion_trans"/>
    <property type="match status" value="1"/>
</dbReference>
<protein>
    <submittedName>
        <fullName evidence="7">Voltage-gated ion channel superfamily</fullName>
    </submittedName>
</protein>
<name>A0A0M0J618_9EUKA</name>
<evidence type="ECO:0000256" key="5">
    <source>
        <dbReference type="SAM" id="Phobius"/>
    </source>
</evidence>
<evidence type="ECO:0000256" key="4">
    <source>
        <dbReference type="ARBA" id="ARBA00023136"/>
    </source>
</evidence>
<dbReference type="InterPro" id="IPR005821">
    <property type="entry name" value="Ion_trans_dom"/>
</dbReference>
<evidence type="ECO:0000256" key="3">
    <source>
        <dbReference type="ARBA" id="ARBA00022989"/>
    </source>
</evidence>
<dbReference type="InterPro" id="IPR050866">
    <property type="entry name" value="CNG_cation_channel"/>
</dbReference>
<dbReference type="SUPFAM" id="SSF81324">
    <property type="entry name" value="Voltage-gated potassium channels"/>
    <property type="match status" value="1"/>
</dbReference>
<dbReference type="EMBL" id="JWZX01003314">
    <property type="protein sequence ID" value="KOO22044.1"/>
    <property type="molecule type" value="Genomic_DNA"/>
</dbReference>
<sequence>MEELIFYIFSTLVAVATATTSIGLLIPTLMRSDVLKETWLARVERADAVIKRRKIPPELARRIQEYLQYQWLFLRGADESTFFEGLPASLRSERRPGRTGLSQRPGSFGGLWVPAAIWTDEIFDYMHQSCPLLSPSLRIRRMISLIFAWLISLHWGGCIMLWLGLVRSDNAFAGASDFGTGGSWLTWDAMYLRELARDDEIASPDDEMSPFHAYVRSVYWFIVAVSTIGFGDIVPRTIAETWAMGILIAPGAMLYPAIISAIMLLLFDAITARTVLATTVRDFVHRNRLAEPLRSQITLVTELGERFRAESKLLRSLPPSLHVLISAHLYLGMVRAH</sequence>
<comment type="caution">
    <text evidence="7">The sequence shown here is derived from an EMBL/GenBank/DDBJ whole genome shotgun (WGS) entry which is preliminary data.</text>
</comment>
<dbReference type="AlphaFoldDB" id="A0A0M0J618"/>
<dbReference type="PANTHER" id="PTHR45638:SF11">
    <property type="entry name" value="CYCLIC NUCLEOTIDE-GATED CATION CHANNEL SUBUNIT A"/>
    <property type="match status" value="1"/>
</dbReference>
<feature type="transmembrane region" description="Helical" evidence="5">
    <location>
        <begin position="246"/>
        <end position="267"/>
    </location>
</feature>
<dbReference type="OrthoDB" id="415460at2759"/>
<dbReference type="Proteomes" id="UP000037460">
    <property type="component" value="Unassembled WGS sequence"/>
</dbReference>
<organism evidence="7 8">
    <name type="scientific">Chrysochromulina tobinii</name>
    <dbReference type="NCBI Taxonomy" id="1460289"/>
    <lineage>
        <taxon>Eukaryota</taxon>
        <taxon>Haptista</taxon>
        <taxon>Haptophyta</taxon>
        <taxon>Prymnesiophyceae</taxon>
        <taxon>Prymnesiales</taxon>
        <taxon>Chrysochromulinaceae</taxon>
        <taxon>Chrysochromulina</taxon>
    </lineage>
</organism>
<dbReference type="GO" id="GO:0044877">
    <property type="term" value="F:protein-containing complex binding"/>
    <property type="evidence" value="ECO:0007669"/>
    <property type="project" value="TreeGrafter"/>
</dbReference>
<feature type="transmembrane region" description="Helical" evidence="5">
    <location>
        <begin position="142"/>
        <end position="163"/>
    </location>
</feature>